<evidence type="ECO:0000313" key="1">
    <source>
        <dbReference type="EMBL" id="CUH51696.1"/>
    </source>
</evidence>
<keyword evidence="2" id="KW-1185">Reference proteome</keyword>
<dbReference type="STRING" id="321267.SHM7688_01135"/>
<gene>
    <name evidence="1" type="ORF">SHM7688_01135</name>
</gene>
<dbReference type="AlphaFoldDB" id="A0A0P1F8E0"/>
<dbReference type="OrthoDB" id="7853721at2"/>
<evidence type="ECO:0000313" key="2">
    <source>
        <dbReference type="Proteomes" id="UP000054823"/>
    </source>
</evidence>
<name>A0A0P1F8E0_9RHOB</name>
<dbReference type="EMBL" id="CYPW01000007">
    <property type="protein sequence ID" value="CUH51696.1"/>
    <property type="molecule type" value="Genomic_DNA"/>
</dbReference>
<organism evidence="1 2">
    <name type="scientific">Shimia marina</name>
    <dbReference type="NCBI Taxonomy" id="321267"/>
    <lineage>
        <taxon>Bacteria</taxon>
        <taxon>Pseudomonadati</taxon>
        <taxon>Pseudomonadota</taxon>
        <taxon>Alphaproteobacteria</taxon>
        <taxon>Rhodobacterales</taxon>
        <taxon>Roseobacteraceae</taxon>
    </lineage>
</organism>
<dbReference type="RefSeq" id="WP_058239050.1">
    <property type="nucleotide sequence ID" value="NZ_CYPW01000007.1"/>
</dbReference>
<reference evidence="1 2" key="1">
    <citation type="submission" date="2015-09" db="EMBL/GenBank/DDBJ databases">
        <authorList>
            <consortium name="Swine Surveillance"/>
        </authorList>
    </citation>
    <scope>NUCLEOTIDE SEQUENCE [LARGE SCALE GENOMIC DNA]</scope>
    <source>
        <strain evidence="1 2">CECT 7688</strain>
    </source>
</reference>
<proteinExistence type="predicted"/>
<protein>
    <submittedName>
        <fullName evidence="1">Uncharacterized protein</fullName>
    </submittedName>
</protein>
<sequence>MAHKYQPPKFWTCDCDRSIGGHIIDGLYSTCVYCGKHRHELKEIVVPSGLGGVFCVEILSVEEDCAKVKVLKSSNGFDALPPFTVPFKDIAPRWKHKVGEIR</sequence>
<dbReference type="Proteomes" id="UP000054823">
    <property type="component" value="Unassembled WGS sequence"/>
</dbReference>
<accession>A0A0P1F8E0</accession>